<dbReference type="OrthoDB" id="7375008at2"/>
<gene>
    <name evidence="1" type="ORF">BA177_15020</name>
</gene>
<dbReference type="STRING" id="1548547.BA177_15020"/>
<reference evidence="1 2" key="1">
    <citation type="submission" date="2016-06" db="EMBL/GenBank/DDBJ databases">
        <title>Complete genome sequence of a deep-branching marine Gamma Proteobacterium Woeseia oceani type strain XK5.</title>
        <authorList>
            <person name="Mu D."/>
            <person name="Du Z."/>
        </authorList>
    </citation>
    <scope>NUCLEOTIDE SEQUENCE [LARGE SCALE GENOMIC DNA]</scope>
    <source>
        <strain evidence="1 2">XK5</strain>
    </source>
</reference>
<evidence type="ECO:0000313" key="1">
    <source>
        <dbReference type="EMBL" id="ANO52322.1"/>
    </source>
</evidence>
<dbReference type="InterPro" id="IPR043519">
    <property type="entry name" value="NT_sf"/>
</dbReference>
<evidence type="ECO:0000313" key="2">
    <source>
        <dbReference type="Proteomes" id="UP000092695"/>
    </source>
</evidence>
<dbReference type="EMBL" id="CP016268">
    <property type="protein sequence ID" value="ANO52322.1"/>
    <property type="molecule type" value="Genomic_DNA"/>
</dbReference>
<dbReference type="Gene3D" id="1.20.120.330">
    <property type="entry name" value="Nucleotidyltransferases domain 2"/>
    <property type="match status" value="1"/>
</dbReference>
<dbReference type="RefSeq" id="WP_068617519.1">
    <property type="nucleotide sequence ID" value="NZ_CP016268.1"/>
</dbReference>
<sequence length="265" mass="29757">MNQEFEQFISRATEVLEDDERFLGLAIAGSWVSNEIDEFSDLDLVIVCEDGAVPDLSAMREIAESLGSLVSSFTGEHVGEPGLLICLFDTGRIVHVDIKFGTLEVIRNRPYDPVVVWERDSELSNVLASTCATPVAPNPQWIEDRFWTWVHYAALRLGRTDLFALVGFLGFIREQVLGPLALHAGGFLPFGVRRIEEYLPEYSRRLQETVPAYDANSCYRAVLASIDIYRDLRAHVRDGLVVNEQAEVASVRYLKEVASRVHNLA</sequence>
<organism evidence="1 2">
    <name type="scientific">Woeseia oceani</name>
    <dbReference type="NCBI Taxonomy" id="1548547"/>
    <lineage>
        <taxon>Bacteria</taxon>
        <taxon>Pseudomonadati</taxon>
        <taxon>Pseudomonadota</taxon>
        <taxon>Gammaproteobacteria</taxon>
        <taxon>Woeseiales</taxon>
        <taxon>Woeseiaceae</taxon>
        <taxon>Woeseia</taxon>
    </lineage>
</organism>
<dbReference type="Proteomes" id="UP000092695">
    <property type="component" value="Chromosome"/>
</dbReference>
<dbReference type="KEGG" id="woc:BA177_15020"/>
<dbReference type="SUPFAM" id="SSF81301">
    <property type="entry name" value="Nucleotidyltransferase"/>
    <property type="match status" value="1"/>
</dbReference>
<protein>
    <recommendedName>
        <fullName evidence="3">Polymerase nucleotidyl transferase domain-containing protein</fullName>
    </recommendedName>
</protein>
<name>A0A193LIJ3_9GAMM</name>
<accession>A0A193LIJ3</accession>
<keyword evidence="2" id="KW-1185">Reference proteome</keyword>
<proteinExistence type="predicted"/>
<evidence type="ECO:0008006" key="3">
    <source>
        <dbReference type="Google" id="ProtNLM"/>
    </source>
</evidence>
<dbReference type="AlphaFoldDB" id="A0A193LIJ3"/>
<dbReference type="Gene3D" id="3.30.460.10">
    <property type="entry name" value="Beta Polymerase, domain 2"/>
    <property type="match status" value="1"/>
</dbReference>